<organism evidence="12 13">
    <name type="scientific">Austropuccinia psidii MF-1</name>
    <dbReference type="NCBI Taxonomy" id="1389203"/>
    <lineage>
        <taxon>Eukaryota</taxon>
        <taxon>Fungi</taxon>
        <taxon>Dikarya</taxon>
        <taxon>Basidiomycota</taxon>
        <taxon>Pucciniomycotina</taxon>
        <taxon>Pucciniomycetes</taxon>
        <taxon>Pucciniales</taxon>
        <taxon>Sphaerophragmiaceae</taxon>
        <taxon>Austropuccinia</taxon>
    </lineage>
</organism>
<evidence type="ECO:0000256" key="3">
    <source>
        <dbReference type="ARBA" id="ARBA00007841"/>
    </source>
</evidence>
<feature type="domain" description="Exosome complex exonuclease Rrp40 N-terminal" evidence="11">
    <location>
        <begin position="23"/>
        <end position="67"/>
    </location>
</feature>
<dbReference type="GO" id="GO:0005730">
    <property type="term" value="C:nucleolus"/>
    <property type="evidence" value="ECO:0007669"/>
    <property type="project" value="UniProtKB-SubCell"/>
</dbReference>
<keyword evidence="8" id="KW-0539">Nucleus</keyword>
<evidence type="ECO:0000256" key="7">
    <source>
        <dbReference type="ARBA" id="ARBA00022884"/>
    </source>
</evidence>
<dbReference type="GO" id="GO:0071035">
    <property type="term" value="P:nuclear polyadenylation-dependent rRNA catabolic process"/>
    <property type="evidence" value="ECO:0007669"/>
    <property type="project" value="TreeGrafter"/>
</dbReference>
<dbReference type="SUPFAM" id="SSF54791">
    <property type="entry name" value="Eukaryotic type KH-domain (KH-domain type I)"/>
    <property type="match status" value="1"/>
</dbReference>
<evidence type="ECO:0000259" key="11">
    <source>
        <dbReference type="Pfam" id="PF18311"/>
    </source>
</evidence>
<dbReference type="InterPro" id="IPR036612">
    <property type="entry name" value="KH_dom_type_1_sf"/>
</dbReference>
<dbReference type="GO" id="GO:0000176">
    <property type="term" value="C:nuclear exosome (RNase complex)"/>
    <property type="evidence" value="ECO:0007669"/>
    <property type="project" value="TreeGrafter"/>
</dbReference>
<evidence type="ECO:0000256" key="9">
    <source>
        <dbReference type="ARBA" id="ARBA00030615"/>
    </source>
</evidence>
<dbReference type="Pfam" id="PF15985">
    <property type="entry name" value="KH_6"/>
    <property type="match status" value="1"/>
</dbReference>
<keyword evidence="4" id="KW-0963">Cytoplasm</keyword>
<evidence type="ECO:0000313" key="13">
    <source>
        <dbReference type="Proteomes" id="UP000765509"/>
    </source>
</evidence>
<keyword evidence="6" id="KW-0271">Exosome</keyword>
<dbReference type="Pfam" id="PF18311">
    <property type="entry name" value="Rrp40_N"/>
    <property type="match status" value="1"/>
</dbReference>
<dbReference type="GO" id="GO:0071051">
    <property type="term" value="P:poly(A)-dependent snoRNA 3'-end processing"/>
    <property type="evidence" value="ECO:0007669"/>
    <property type="project" value="TreeGrafter"/>
</dbReference>
<dbReference type="OrthoDB" id="340500at2759"/>
<protein>
    <recommendedName>
        <fullName evidence="9">Ribosomal RNA-processing protein 40</fullName>
    </recommendedName>
</protein>
<feature type="domain" description="K Homology" evidence="10">
    <location>
        <begin position="159"/>
        <end position="203"/>
    </location>
</feature>
<dbReference type="Proteomes" id="UP000765509">
    <property type="component" value="Unassembled WGS sequence"/>
</dbReference>
<reference evidence="12" key="1">
    <citation type="submission" date="2021-03" db="EMBL/GenBank/DDBJ databases">
        <title>Draft genome sequence of rust myrtle Austropuccinia psidii MF-1, a brazilian biotype.</title>
        <authorList>
            <person name="Quecine M.C."/>
            <person name="Pachon D.M.R."/>
            <person name="Bonatelli M.L."/>
            <person name="Correr F.H."/>
            <person name="Franceschini L.M."/>
            <person name="Leite T.F."/>
            <person name="Margarido G.R.A."/>
            <person name="Almeida C.A."/>
            <person name="Ferrarezi J.A."/>
            <person name="Labate C.A."/>
        </authorList>
    </citation>
    <scope>NUCLEOTIDE SEQUENCE</scope>
    <source>
        <strain evidence="12">MF-1</strain>
    </source>
</reference>
<dbReference type="GO" id="GO:0071034">
    <property type="term" value="P:CUT catabolic process"/>
    <property type="evidence" value="ECO:0007669"/>
    <property type="project" value="TreeGrafter"/>
</dbReference>
<evidence type="ECO:0000256" key="5">
    <source>
        <dbReference type="ARBA" id="ARBA00022552"/>
    </source>
</evidence>
<dbReference type="PANTHER" id="PTHR21321">
    <property type="entry name" value="PNAS-3 RELATED"/>
    <property type="match status" value="1"/>
</dbReference>
<keyword evidence="5" id="KW-0698">rRNA processing</keyword>
<dbReference type="AlphaFoldDB" id="A0A9Q3DRU8"/>
<comment type="subcellular location">
    <subcellularLocation>
        <location evidence="1">Cytoplasm</location>
    </subcellularLocation>
    <subcellularLocation>
        <location evidence="2">Nucleus</location>
        <location evidence="2">Nucleolus</location>
    </subcellularLocation>
</comment>
<evidence type="ECO:0000256" key="2">
    <source>
        <dbReference type="ARBA" id="ARBA00004604"/>
    </source>
</evidence>
<gene>
    <name evidence="12" type="ORF">O181_048380</name>
</gene>
<evidence type="ECO:0000256" key="8">
    <source>
        <dbReference type="ARBA" id="ARBA00023242"/>
    </source>
</evidence>
<dbReference type="InterPro" id="IPR037319">
    <property type="entry name" value="Rrp40_S1"/>
</dbReference>
<evidence type="ECO:0000256" key="1">
    <source>
        <dbReference type="ARBA" id="ARBA00004496"/>
    </source>
</evidence>
<dbReference type="Gene3D" id="3.30.1370.10">
    <property type="entry name" value="K Homology domain, type 1"/>
    <property type="match status" value="1"/>
</dbReference>
<dbReference type="InterPro" id="IPR049469">
    <property type="entry name" value="RRP40_KH-I"/>
</dbReference>
<dbReference type="Gene3D" id="2.40.50.140">
    <property type="entry name" value="Nucleic acid-binding proteins"/>
    <property type="match status" value="1"/>
</dbReference>
<comment type="similarity">
    <text evidence="3">Belongs to the RRP40 family.</text>
</comment>
<dbReference type="SUPFAM" id="SSF50249">
    <property type="entry name" value="Nucleic acid-binding proteins"/>
    <property type="match status" value="1"/>
</dbReference>
<dbReference type="GO" id="GO:0071038">
    <property type="term" value="P:TRAMP-dependent tRNA surveillance pathway"/>
    <property type="evidence" value="ECO:0007669"/>
    <property type="project" value="TreeGrafter"/>
</dbReference>
<dbReference type="Pfam" id="PF21262">
    <property type="entry name" value="RRP40_S1"/>
    <property type="match status" value="1"/>
</dbReference>
<dbReference type="GO" id="GO:0003723">
    <property type="term" value="F:RNA binding"/>
    <property type="evidence" value="ECO:0007669"/>
    <property type="project" value="UniProtKB-KW"/>
</dbReference>
<comment type="caution">
    <text evidence="12">The sequence shown here is derived from an EMBL/GenBank/DDBJ whole genome shotgun (WGS) entry which is preliminary data.</text>
</comment>
<dbReference type="InterPro" id="IPR041054">
    <property type="entry name" value="Rrp40_N_euk"/>
</dbReference>
<proteinExistence type="inferred from homology"/>
<dbReference type="FunFam" id="2.40.50.140:FF:000112">
    <property type="entry name" value="Exosome complex component RRP40"/>
    <property type="match status" value="1"/>
</dbReference>
<dbReference type="InterPro" id="IPR004088">
    <property type="entry name" value="KH_dom_type_1"/>
</dbReference>
<dbReference type="CDD" id="cd22526">
    <property type="entry name" value="KH-I_Rrp40"/>
    <property type="match status" value="1"/>
</dbReference>
<evidence type="ECO:0000313" key="12">
    <source>
        <dbReference type="EMBL" id="MBW0508665.1"/>
    </source>
</evidence>
<accession>A0A9Q3DRU8</accession>
<evidence type="ECO:0000259" key="10">
    <source>
        <dbReference type="Pfam" id="PF15985"/>
    </source>
</evidence>
<dbReference type="CDD" id="cd05790">
    <property type="entry name" value="S1_Rrp40"/>
    <property type="match status" value="1"/>
</dbReference>
<dbReference type="GO" id="GO:0000177">
    <property type="term" value="C:cytoplasmic exosome (RNase complex)"/>
    <property type="evidence" value="ECO:0007669"/>
    <property type="project" value="TreeGrafter"/>
</dbReference>
<dbReference type="EMBL" id="AVOT02020459">
    <property type="protein sequence ID" value="MBW0508665.1"/>
    <property type="molecule type" value="Genomic_DNA"/>
</dbReference>
<keyword evidence="7" id="KW-0694">RNA-binding</keyword>
<evidence type="ECO:0000256" key="4">
    <source>
        <dbReference type="ARBA" id="ARBA00022490"/>
    </source>
</evidence>
<dbReference type="GO" id="GO:0034475">
    <property type="term" value="P:U4 snRNA 3'-end processing"/>
    <property type="evidence" value="ECO:0007669"/>
    <property type="project" value="TreeGrafter"/>
</dbReference>
<dbReference type="PANTHER" id="PTHR21321:SF1">
    <property type="entry name" value="EXOSOME COMPLEX COMPONENT RRP40"/>
    <property type="match status" value="1"/>
</dbReference>
<dbReference type="InterPro" id="IPR012340">
    <property type="entry name" value="NA-bd_OB-fold"/>
</dbReference>
<keyword evidence="13" id="KW-1185">Reference proteome</keyword>
<evidence type="ECO:0000256" key="6">
    <source>
        <dbReference type="ARBA" id="ARBA00022835"/>
    </source>
</evidence>
<dbReference type="GO" id="GO:0000467">
    <property type="term" value="P:exonucleolytic trimming to generate mature 3'-end of 5.8S rRNA from tricistronic rRNA transcript (SSU-rRNA, 5.8S rRNA, LSU-rRNA)"/>
    <property type="evidence" value="ECO:0007669"/>
    <property type="project" value="TreeGrafter"/>
</dbReference>
<name>A0A9Q3DRU8_9BASI</name>
<sequence length="217" mass="23385">MDNRPQIVLPGDQIVHEQTASTLKLGPGLLLLSPPDKLMATRVGLHGQAHSRSSSQQQQWIQGHSKRYVAALGDPVIGIIVGKHADGYRVDIGTAQSASLDGLAFEGATKRNKPNLKIGAVVYARVSLALSYAETEIECINPSNQKSDGFGEMVGGTLIRDLDLTLCKKLLSPPHTLLNKIGAKRKFELSIGMNGRVWCKADSISHTIDIVNQIQGC</sequence>
<dbReference type="InterPro" id="IPR026699">
    <property type="entry name" value="Exosome_RNA_bind1/RRP40/RRP4"/>
</dbReference>